<sequence length="84" mass="9034">MEVTMRTKRMFPPGERPMKTWEAAHRLGVSESFLNKARAAGAGPAAYVFGRCVAYRVADVEAYAAAHRVEPAVAVAPASDERGA</sequence>
<reference evidence="1 2" key="1">
    <citation type="submission" date="2018-04" db="EMBL/GenBank/DDBJ databases">
        <title>Methylobacterium sp. PR1016A genome.</title>
        <authorList>
            <person name="Park W."/>
        </authorList>
    </citation>
    <scope>NUCLEOTIDE SEQUENCE [LARGE SCALE GENOMIC DNA]</scope>
    <source>
        <strain evidence="1 2">PR1016A</strain>
    </source>
</reference>
<dbReference type="KEGG" id="mee:DA075_30325"/>
<organism evidence="1 2">
    <name type="scientific">Methylobacterium currus</name>
    <dbReference type="NCBI Taxonomy" id="2051553"/>
    <lineage>
        <taxon>Bacteria</taxon>
        <taxon>Pseudomonadati</taxon>
        <taxon>Pseudomonadota</taxon>
        <taxon>Alphaproteobacteria</taxon>
        <taxon>Hyphomicrobiales</taxon>
        <taxon>Methylobacteriaceae</taxon>
        <taxon>Methylobacterium</taxon>
    </lineage>
</organism>
<protein>
    <submittedName>
        <fullName evidence="1">DNA-binding protein</fullName>
    </submittedName>
</protein>
<keyword evidence="1" id="KW-0238">DNA-binding</keyword>
<dbReference type="Proteomes" id="UP000244755">
    <property type="component" value="Chromosome 2"/>
</dbReference>
<accession>A0A2R4WUM3</accession>
<evidence type="ECO:0000313" key="2">
    <source>
        <dbReference type="Proteomes" id="UP000244755"/>
    </source>
</evidence>
<keyword evidence="2" id="KW-1185">Reference proteome</keyword>
<dbReference type="AlphaFoldDB" id="A0A2R4WUM3"/>
<evidence type="ECO:0000313" key="1">
    <source>
        <dbReference type="EMBL" id="AWB25234.1"/>
    </source>
</evidence>
<dbReference type="GO" id="GO:0003677">
    <property type="term" value="F:DNA binding"/>
    <property type="evidence" value="ECO:0007669"/>
    <property type="project" value="UniProtKB-KW"/>
</dbReference>
<proteinExistence type="predicted"/>
<dbReference type="EMBL" id="CP028844">
    <property type="protein sequence ID" value="AWB25234.1"/>
    <property type="molecule type" value="Genomic_DNA"/>
</dbReference>
<name>A0A2R4WUM3_9HYPH</name>
<gene>
    <name evidence="1" type="ORF">DA075_30325</name>
</gene>